<dbReference type="InParanoid" id="D7G3J9"/>
<protein>
    <recommendedName>
        <fullName evidence="2">Cyclic nucleotide-binding domain-containing protein</fullName>
    </recommendedName>
</protein>
<accession>D7G3J9</accession>
<evidence type="ECO:0000313" key="3">
    <source>
        <dbReference type="EMBL" id="CBJ26997.1"/>
    </source>
</evidence>
<sequence>MSVTFAHEGDDASWACTDPSFSYFLVSGSLAPMEIIPNRLSATLLTPTPLHYVGTSDSLKHTLSVELTASEAQLRQDRGEHSARLEAQESKPEKGTAGGVHHPAVYGVQIPGTARSSGDKSRSTAGSTWSPVAPRKDGGLTSEHGGGCGSDIESTLDGGIFSVHRATTPSEVNASDVDFSSNEGEETLPLLPGQSLDCYLLLHRVKIVDPESDPDKPVSLEVVPAAVERATGTTRWKLEARQGSCIGRVFGKGFSAAALEQVALLMERREEPAAAVVRRKGSAVDKVLLVESGEAVRLGDPRENTIRNYSSLRIRAGQLFGAEEALSGLPSYTCNLTATCPLQFFAIPAEAFLRAIDGVWTEPLYRLRSRARVVGHGCRADSAGQERPLTAAGIGGERSLPRNWSSNDALPNLTKSRTRPPPVMLTPVPLFSGIQGGSGLEERENA</sequence>
<dbReference type="EMBL" id="FN648719">
    <property type="protein sequence ID" value="CBJ26997.1"/>
    <property type="molecule type" value="Genomic_DNA"/>
</dbReference>
<dbReference type="CDD" id="cd00038">
    <property type="entry name" value="CAP_ED"/>
    <property type="match status" value="1"/>
</dbReference>
<dbReference type="OrthoDB" id="10401802at2759"/>
<name>D7G3J9_ECTSI</name>
<dbReference type="Proteomes" id="UP000002630">
    <property type="component" value="Linkage Group LG24"/>
</dbReference>
<reference evidence="3 4" key="1">
    <citation type="journal article" date="2010" name="Nature">
        <title>The Ectocarpus genome and the independent evolution of multicellularity in brown algae.</title>
        <authorList>
            <person name="Cock J.M."/>
            <person name="Sterck L."/>
            <person name="Rouze P."/>
            <person name="Scornet D."/>
            <person name="Allen A.E."/>
            <person name="Amoutzias G."/>
            <person name="Anthouard V."/>
            <person name="Artiguenave F."/>
            <person name="Aury J.M."/>
            <person name="Badger J.H."/>
            <person name="Beszteri B."/>
            <person name="Billiau K."/>
            <person name="Bonnet E."/>
            <person name="Bothwell J.H."/>
            <person name="Bowler C."/>
            <person name="Boyen C."/>
            <person name="Brownlee C."/>
            <person name="Carrano C.J."/>
            <person name="Charrier B."/>
            <person name="Cho G.Y."/>
            <person name="Coelho S.M."/>
            <person name="Collen J."/>
            <person name="Corre E."/>
            <person name="Da Silva C."/>
            <person name="Delage L."/>
            <person name="Delaroque N."/>
            <person name="Dittami S.M."/>
            <person name="Doulbeau S."/>
            <person name="Elias M."/>
            <person name="Farnham G."/>
            <person name="Gachon C.M."/>
            <person name="Gschloessl B."/>
            <person name="Heesch S."/>
            <person name="Jabbari K."/>
            <person name="Jubin C."/>
            <person name="Kawai H."/>
            <person name="Kimura K."/>
            <person name="Kloareg B."/>
            <person name="Kupper F.C."/>
            <person name="Lang D."/>
            <person name="Le Bail A."/>
            <person name="Leblanc C."/>
            <person name="Lerouge P."/>
            <person name="Lohr M."/>
            <person name="Lopez P.J."/>
            <person name="Martens C."/>
            <person name="Maumus F."/>
            <person name="Michel G."/>
            <person name="Miranda-Saavedra D."/>
            <person name="Morales J."/>
            <person name="Moreau H."/>
            <person name="Motomura T."/>
            <person name="Nagasato C."/>
            <person name="Napoli C.A."/>
            <person name="Nelson D.R."/>
            <person name="Nyvall-Collen P."/>
            <person name="Peters A.F."/>
            <person name="Pommier C."/>
            <person name="Potin P."/>
            <person name="Poulain J."/>
            <person name="Quesneville H."/>
            <person name="Read B."/>
            <person name="Rensing S.A."/>
            <person name="Ritter A."/>
            <person name="Rousvoal S."/>
            <person name="Samanta M."/>
            <person name="Samson G."/>
            <person name="Schroeder D.C."/>
            <person name="Segurens B."/>
            <person name="Strittmatter M."/>
            <person name="Tonon T."/>
            <person name="Tregear J.W."/>
            <person name="Valentin K."/>
            <person name="von Dassow P."/>
            <person name="Yamagishi T."/>
            <person name="Van de Peer Y."/>
            <person name="Wincker P."/>
        </authorList>
    </citation>
    <scope>NUCLEOTIDE SEQUENCE [LARGE SCALE GENOMIC DNA]</scope>
    <source>
        <strain evidence="4">Ec32 / CCAP1310/4</strain>
    </source>
</reference>
<evidence type="ECO:0000259" key="2">
    <source>
        <dbReference type="PROSITE" id="PS50042"/>
    </source>
</evidence>
<proteinExistence type="predicted"/>
<feature type="region of interest" description="Disordered" evidence="1">
    <location>
        <begin position="396"/>
        <end position="427"/>
    </location>
</feature>
<keyword evidence="4" id="KW-1185">Reference proteome</keyword>
<evidence type="ECO:0000256" key="1">
    <source>
        <dbReference type="SAM" id="MobiDB-lite"/>
    </source>
</evidence>
<evidence type="ECO:0000313" key="4">
    <source>
        <dbReference type="Proteomes" id="UP000002630"/>
    </source>
</evidence>
<dbReference type="Gene3D" id="2.60.120.10">
    <property type="entry name" value="Jelly Rolls"/>
    <property type="match status" value="1"/>
</dbReference>
<feature type="region of interest" description="Disordered" evidence="1">
    <location>
        <begin position="73"/>
        <end position="149"/>
    </location>
</feature>
<dbReference type="InterPro" id="IPR018490">
    <property type="entry name" value="cNMP-bd_dom_sf"/>
</dbReference>
<dbReference type="SUPFAM" id="SSF51206">
    <property type="entry name" value="cAMP-binding domain-like"/>
    <property type="match status" value="1"/>
</dbReference>
<gene>
    <name evidence="3" type="ORF">Esi_0051_0101</name>
</gene>
<dbReference type="AlphaFoldDB" id="D7G3J9"/>
<dbReference type="EMBL" id="FN649749">
    <property type="protein sequence ID" value="CBJ26997.1"/>
    <property type="molecule type" value="Genomic_DNA"/>
</dbReference>
<dbReference type="InterPro" id="IPR000595">
    <property type="entry name" value="cNMP-bd_dom"/>
</dbReference>
<feature type="compositionally biased region" description="Basic and acidic residues" evidence="1">
    <location>
        <begin position="74"/>
        <end position="94"/>
    </location>
</feature>
<dbReference type="InterPro" id="IPR014710">
    <property type="entry name" value="RmlC-like_jellyroll"/>
</dbReference>
<organism evidence="3 4">
    <name type="scientific">Ectocarpus siliculosus</name>
    <name type="common">Brown alga</name>
    <name type="synonym">Conferva siliculosa</name>
    <dbReference type="NCBI Taxonomy" id="2880"/>
    <lineage>
        <taxon>Eukaryota</taxon>
        <taxon>Sar</taxon>
        <taxon>Stramenopiles</taxon>
        <taxon>Ochrophyta</taxon>
        <taxon>PX clade</taxon>
        <taxon>Phaeophyceae</taxon>
        <taxon>Ectocarpales</taxon>
        <taxon>Ectocarpaceae</taxon>
        <taxon>Ectocarpus</taxon>
    </lineage>
</organism>
<feature type="compositionally biased region" description="Polar residues" evidence="1">
    <location>
        <begin position="402"/>
        <end position="415"/>
    </location>
</feature>
<dbReference type="PROSITE" id="PS50042">
    <property type="entry name" value="CNMP_BINDING_3"/>
    <property type="match status" value="1"/>
</dbReference>
<feature type="domain" description="Cyclic nucleotide-binding" evidence="2">
    <location>
        <begin position="250"/>
        <end position="356"/>
    </location>
</feature>